<dbReference type="Pfam" id="PF04471">
    <property type="entry name" value="Mrr_cat"/>
    <property type="match status" value="1"/>
</dbReference>
<evidence type="ECO:0000259" key="1">
    <source>
        <dbReference type="Pfam" id="PF04471"/>
    </source>
</evidence>
<organism evidence="2 3">
    <name type="scientific">Prosthecobacter algae</name>
    <dbReference type="NCBI Taxonomy" id="1144682"/>
    <lineage>
        <taxon>Bacteria</taxon>
        <taxon>Pseudomonadati</taxon>
        <taxon>Verrucomicrobiota</taxon>
        <taxon>Verrucomicrobiia</taxon>
        <taxon>Verrucomicrobiales</taxon>
        <taxon>Verrucomicrobiaceae</taxon>
        <taxon>Prosthecobacter</taxon>
    </lineage>
</organism>
<protein>
    <recommendedName>
        <fullName evidence="1">Restriction endonuclease type IV Mrr domain-containing protein</fullName>
    </recommendedName>
</protein>
<reference evidence="3" key="1">
    <citation type="journal article" date="2019" name="Int. J. Syst. Evol. Microbiol.">
        <title>The Global Catalogue of Microorganisms (GCM) 10K type strain sequencing project: providing services to taxonomists for standard genome sequencing and annotation.</title>
        <authorList>
            <consortium name="The Broad Institute Genomics Platform"/>
            <consortium name="The Broad Institute Genome Sequencing Center for Infectious Disease"/>
            <person name="Wu L."/>
            <person name="Ma J."/>
        </authorList>
    </citation>
    <scope>NUCLEOTIDE SEQUENCE [LARGE SCALE GENOMIC DNA]</scope>
    <source>
        <strain evidence="3">JCM 18053</strain>
    </source>
</reference>
<evidence type="ECO:0000313" key="3">
    <source>
        <dbReference type="Proteomes" id="UP001499852"/>
    </source>
</evidence>
<dbReference type="EMBL" id="BAABIA010000001">
    <property type="protein sequence ID" value="GAA5134802.1"/>
    <property type="molecule type" value="Genomic_DNA"/>
</dbReference>
<gene>
    <name evidence="2" type="ORF">GCM10023213_07110</name>
</gene>
<evidence type="ECO:0000313" key="2">
    <source>
        <dbReference type="EMBL" id="GAA5134802.1"/>
    </source>
</evidence>
<sequence>MSNPFAMLSQAGLSMTEKADVLRPGEWSVELIASLDWLRLAEVVRGIAAHAGCELAGSRVLPDGSLVFGMIEQPTTIYPQRALVKISAWNEWGATPESVTRFAQEVTTAKNTRGILVAPAGFSHSATLAAQEHRIEAVDAAVLCTVLQALPPERSDLFFTIATAGTYAHPTCPVCLAKLERVDPDEYESPPGIQIITTRGLCAEHVACDLLDIASGAEVDFLYPVISRAMRVWGHAKGDFSCEGTITIQAGGTLDGRIAARSVNVQEGGELRGQFRILEGTRLEPFVTRPDRWHWGCRNPLGKPACREVKFSPHG</sequence>
<dbReference type="RefSeq" id="WP_345734992.1">
    <property type="nucleotide sequence ID" value="NZ_BAABIA010000001.1"/>
</dbReference>
<accession>A0ABP9NVL4</accession>
<dbReference type="InterPro" id="IPR007560">
    <property type="entry name" value="Restrct_endonuc_IV_Mrr"/>
</dbReference>
<keyword evidence="3" id="KW-1185">Reference proteome</keyword>
<dbReference type="Proteomes" id="UP001499852">
    <property type="component" value="Unassembled WGS sequence"/>
</dbReference>
<proteinExistence type="predicted"/>
<comment type="caution">
    <text evidence="2">The sequence shown here is derived from an EMBL/GenBank/DDBJ whole genome shotgun (WGS) entry which is preliminary data.</text>
</comment>
<feature type="domain" description="Restriction endonuclease type IV Mrr" evidence="1">
    <location>
        <begin position="33"/>
        <end position="145"/>
    </location>
</feature>
<name>A0ABP9NVL4_9BACT</name>